<dbReference type="AlphaFoldDB" id="A0A9N9NIF0"/>
<keyword evidence="2" id="KW-1185">Reference proteome</keyword>
<protein>
    <submittedName>
        <fullName evidence="1">3764_t:CDS:1</fullName>
    </submittedName>
</protein>
<name>A0A9N9NIF0_9GLOM</name>
<dbReference type="OrthoDB" id="2427213at2759"/>
<sequence length="69" mass="8420">MDDENDELLKKKEQYNSNEIENVIPPEWLEIWNMHDVLVTHNKAYFYTNNDNSFFWIEDKESIIKKKGQ</sequence>
<evidence type="ECO:0000313" key="1">
    <source>
        <dbReference type="EMBL" id="CAG8733466.1"/>
    </source>
</evidence>
<evidence type="ECO:0000313" key="2">
    <source>
        <dbReference type="Proteomes" id="UP000789396"/>
    </source>
</evidence>
<reference evidence="1" key="1">
    <citation type="submission" date="2021-06" db="EMBL/GenBank/DDBJ databases">
        <authorList>
            <person name="Kallberg Y."/>
            <person name="Tangrot J."/>
            <person name="Rosling A."/>
        </authorList>
    </citation>
    <scope>NUCLEOTIDE SEQUENCE</scope>
    <source>
        <strain evidence="1">IN212</strain>
    </source>
</reference>
<gene>
    <name evidence="1" type="ORF">RFULGI_LOCUS12321</name>
</gene>
<accession>A0A9N9NIF0</accession>
<dbReference type="Proteomes" id="UP000789396">
    <property type="component" value="Unassembled WGS sequence"/>
</dbReference>
<feature type="non-terminal residue" evidence="1">
    <location>
        <position position="69"/>
    </location>
</feature>
<dbReference type="EMBL" id="CAJVPZ010029160">
    <property type="protein sequence ID" value="CAG8733466.1"/>
    <property type="molecule type" value="Genomic_DNA"/>
</dbReference>
<feature type="non-terminal residue" evidence="1">
    <location>
        <position position="1"/>
    </location>
</feature>
<organism evidence="1 2">
    <name type="scientific">Racocetra fulgida</name>
    <dbReference type="NCBI Taxonomy" id="60492"/>
    <lineage>
        <taxon>Eukaryota</taxon>
        <taxon>Fungi</taxon>
        <taxon>Fungi incertae sedis</taxon>
        <taxon>Mucoromycota</taxon>
        <taxon>Glomeromycotina</taxon>
        <taxon>Glomeromycetes</taxon>
        <taxon>Diversisporales</taxon>
        <taxon>Gigasporaceae</taxon>
        <taxon>Racocetra</taxon>
    </lineage>
</organism>
<comment type="caution">
    <text evidence="1">The sequence shown here is derived from an EMBL/GenBank/DDBJ whole genome shotgun (WGS) entry which is preliminary data.</text>
</comment>
<proteinExistence type="predicted"/>